<dbReference type="PANTHER" id="PTHR38733">
    <property type="entry name" value="PROTEIN MCRC"/>
    <property type="match status" value="1"/>
</dbReference>
<evidence type="ECO:0008006" key="3">
    <source>
        <dbReference type="Google" id="ProtNLM"/>
    </source>
</evidence>
<dbReference type="Pfam" id="PF10117">
    <property type="entry name" value="McrBC"/>
    <property type="match status" value="1"/>
</dbReference>
<accession>A0ABX0NXE9</accession>
<evidence type="ECO:0000313" key="1">
    <source>
        <dbReference type="EMBL" id="NHZ91399.1"/>
    </source>
</evidence>
<name>A0ABX0NXE9_9BURK</name>
<sequence>MMHNERLLIENGDWQPWDAGFSAGRGDPDRLRQSLEGLGKKFRKQLGLRADPFAFRSGMGGAVEVRTSGIAGTVSVGDLVLDIAPKFVPRGDGLGDWSASMLLLMQHARKRDLALNRARHLAVERHSFVDLLAMAFSDATEAGLADQAIHTYKTSPQCLPVLRGRMNLPRQIRSVFARPHLLECDVDELDADNGYNGLLKWAALAFAAAVRAPTLRRRLSDLALRLPGKPSRRIALQGGRLQPPPQFRVWTEALEIAALLSSGLSHATGRGVAQGYSFVFNMERLFEHFIELSLARAVAILNKQGFSARTQVSIAYAEPDPGSSIRFFSRPDNLVLRHGVPAVVVDAKYKRLSDAEGMRNRKPVNADVYELVAAMTAHNCRCGLLVYPRVLGDAVLNDHELHTWTVSSFGTTLRVGALALDLSALRVHADLQHIDTTLTAALESLLAA</sequence>
<evidence type="ECO:0000313" key="2">
    <source>
        <dbReference type="Proteomes" id="UP000609726"/>
    </source>
</evidence>
<reference evidence="1 2" key="1">
    <citation type="submission" date="2019-10" db="EMBL/GenBank/DDBJ databases">
        <title>Taxonomy of Antarctic Massilia spp.: description of Massilia rubra sp. nov., Massilia aquatica sp. nov., Massilia mucilaginosa sp. nov., Massilia frigida sp. nov. isolated from streams, lakes and regoliths.</title>
        <authorList>
            <person name="Holochova P."/>
            <person name="Sedlacek I."/>
            <person name="Kralova S."/>
            <person name="Maslanova I."/>
            <person name="Busse H.-J."/>
            <person name="Stankova E."/>
            <person name="Vrbovska V."/>
            <person name="Kovarovic V."/>
            <person name="Bartak M."/>
            <person name="Svec P."/>
            <person name="Pantucek R."/>
        </authorList>
    </citation>
    <scope>NUCLEOTIDE SEQUENCE [LARGE SCALE GENOMIC DNA]</scope>
    <source>
        <strain evidence="1 2">CCM 8733</strain>
    </source>
</reference>
<keyword evidence="2" id="KW-1185">Reference proteome</keyword>
<dbReference type="Proteomes" id="UP000609726">
    <property type="component" value="Unassembled WGS sequence"/>
</dbReference>
<comment type="caution">
    <text evidence="1">The sequence shown here is derived from an EMBL/GenBank/DDBJ whole genome shotgun (WGS) entry which is preliminary data.</text>
</comment>
<proteinExistence type="predicted"/>
<organism evidence="1 2">
    <name type="scientific">Massilia mucilaginosa</name>
    <dbReference type="NCBI Taxonomy" id="2609282"/>
    <lineage>
        <taxon>Bacteria</taxon>
        <taxon>Pseudomonadati</taxon>
        <taxon>Pseudomonadota</taxon>
        <taxon>Betaproteobacteria</taxon>
        <taxon>Burkholderiales</taxon>
        <taxon>Oxalobacteraceae</taxon>
        <taxon>Telluria group</taxon>
        <taxon>Massilia</taxon>
    </lineage>
</organism>
<gene>
    <name evidence="1" type="ORF">F2P45_20660</name>
</gene>
<dbReference type="EMBL" id="WHJH01000028">
    <property type="protein sequence ID" value="NHZ91399.1"/>
    <property type="molecule type" value="Genomic_DNA"/>
</dbReference>
<dbReference type="PANTHER" id="PTHR38733:SF1">
    <property type="entry name" value="TYPE IV METHYL-DIRECTED RESTRICTION ENZYME ECOKMCRBC"/>
    <property type="match status" value="1"/>
</dbReference>
<protein>
    <recommendedName>
        <fullName evidence="3">Restriction endonuclease</fullName>
    </recommendedName>
</protein>
<dbReference type="InterPro" id="IPR019292">
    <property type="entry name" value="McrC"/>
</dbReference>